<dbReference type="AlphaFoldDB" id="A0A2P4NK04"/>
<dbReference type="EMBL" id="AUPC02001025">
    <property type="protein sequence ID" value="POG53467.1"/>
    <property type="molecule type" value="Genomic_DNA"/>
</dbReference>
<evidence type="ECO:0008006" key="3">
    <source>
        <dbReference type="Google" id="ProtNLM"/>
    </source>
</evidence>
<sequence>MPEQIIPAFLHQYAEEQVTTISKKRHIDSSQTRIDKFYESDKIDNAKQVLCNKAVAKFFICCGVAFHLVSHPFFIDMVKSLCNEYEPPCPNTLSNMFMNDELTEIIVDQQLTLDKESDLTLESHTTTFLAEKINEVITDIGPEKFSAIVSDYAAACASAKRIISDTHKHIIPI</sequence>
<name>A0A2P4NK04_RHIID</name>
<keyword evidence="2" id="KW-1185">Reference proteome</keyword>
<reference evidence="1 2" key="2">
    <citation type="journal article" date="2018" name="New Phytol.">
        <title>High intraspecific genome diversity in the model arbuscular mycorrhizal symbiont Rhizophagus irregularis.</title>
        <authorList>
            <person name="Chen E.C.H."/>
            <person name="Morin E."/>
            <person name="Beaudet D."/>
            <person name="Noel J."/>
            <person name="Yildirir G."/>
            <person name="Ndikumana S."/>
            <person name="Charron P."/>
            <person name="St-Onge C."/>
            <person name="Giorgi J."/>
            <person name="Kruger M."/>
            <person name="Marton T."/>
            <person name="Ropars J."/>
            <person name="Grigoriev I.V."/>
            <person name="Hainaut M."/>
            <person name="Henrissat B."/>
            <person name="Roux C."/>
            <person name="Martin F."/>
            <person name="Corradi N."/>
        </authorList>
    </citation>
    <scope>NUCLEOTIDE SEQUENCE [LARGE SCALE GENOMIC DNA]</scope>
    <source>
        <strain evidence="1 2">DAOM 197198</strain>
    </source>
</reference>
<protein>
    <recommendedName>
        <fullName evidence="3">DUF659 domain-containing protein</fullName>
    </recommendedName>
</protein>
<proteinExistence type="predicted"/>
<organism evidence="1 2">
    <name type="scientific">Rhizophagus irregularis (strain DAOM 181602 / DAOM 197198 / MUCL 43194)</name>
    <name type="common">Arbuscular mycorrhizal fungus</name>
    <name type="synonym">Glomus intraradices</name>
    <dbReference type="NCBI Taxonomy" id="747089"/>
    <lineage>
        <taxon>Eukaryota</taxon>
        <taxon>Fungi</taxon>
        <taxon>Fungi incertae sedis</taxon>
        <taxon>Mucoromycota</taxon>
        <taxon>Glomeromycotina</taxon>
        <taxon>Glomeromycetes</taxon>
        <taxon>Glomerales</taxon>
        <taxon>Glomeraceae</taxon>
        <taxon>Rhizophagus</taxon>
    </lineage>
</organism>
<evidence type="ECO:0000313" key="1">
    <source>
        <dbReference type="EMBL" id="POG53467.1"/>
    </source>
</evidence>
<evidence type="ECO:0000313" key="2">
    <source>
        <dbReference type="Proteomes" id="UP000018888"/>
    </source>
</evidence>
<accession>A0A2P4NK04</accession>
<dbReference type="Proteomes" id="UP000018888">
    <property type="component" value="Unassembled WGS sequence"/>
</dbReference>
<dbReference type="VEuPathDB" id="FungiDB:RhiirFUN_015234"/>
<comment type="caution">
    <text evidence="1">The sequence shown here is derived from an EMBL/GenBank/DDBJ whole genome shotgun (WGS) entry which is preliminary data.</text>
</comment>
<gene>
    <name evidence="1" type="ORF">GLOIN_2v1792352</name>
</gene>
<reference evidence="1 2" key="1">
    <citation type="journal article" date="2013" name="Proc. Natl. Acad. Sci. U.S.A.">
        <title>Genome of an arbuscular mycorrhizal fungus provides insight into the oldest plant symbiosis.</title>
        <authorList>
            <person name="Tisserant E."/>
            <person name="Malbreil M."/>
            <person name="Kuo A."/>
            <person name="Kohler A."/>
            <person name="Symeonidi A."/>
            <person name="Balestrini R."/>
            <person name="Charron P."/>
            <person name="Duensing N."/>
            <person name="Frei Dit Frey N."/>
            <person name="Gianinazzi-Pearson V."/>
            <person name="Gilbert L.B."/>
            <person name="Handa Y."/>
            <person name="Herr J.R."/>
            <person name="Hijri M."/>
            <person name="Koul R."/>
            <person name="Kawaguchi M."/>
            <person name="Krajinski F."/>
            <person name="Lammers P.J."/>
            <person name="Masclaux F.G."/>
            <person name="Murat C."/>
            <person name="Morin E."/>
            <person name="Ndikumana S."/>
            <person name="Pagni M."/>
            <person name="Petitpierre D."/>
            <person name="Requena N."/>
            <person name="Rosikiewicz P."/>
            <person name="Riley R."/>
            <person name="Saito K."/>
            <person name="San Clemente H."/>
            <person name="Shapiro H."/>
            <person name="van Tuinen D."/>
            <person name="Becard G."/>
            <person name="Bonfante P."/>
            <person name="Paszkowski U."/>
            <person name="Shachar-Hill Y.Y."/>
            <person name="Tuskan G.A."/>
            <person name="Young P.W."/>
            <person name="Sanders I.R."/>
            <person name="Henrissat B."/>
            <person name="Rensing S.A."/>
            <person name="Grigoriev I.V."/>
            <person name="Corradi N."/>
            <person name="Roux C."/>
            <person name="Martin F."/>
        </authorList>
    </citation>
    <scope>NUCLEOTIDE SEQUENCE [LARGE SCALE GENOMIC DNA]</scope>
    <source>
        <strain evidence="1 2">DAOM 197198</strain>
    </source>
</reference>